<dbReference type="GO" id="GO:0050839">
    <property type="term" value="F:cell adhesion molecule binding"/>
    <property type="evidence" value="ECO:0007669"/>
    <property type="project" value="TreeGrafter"/>
</dbReference>
<dbReference type="InterPro" id="IPR036179">
    <property type="entry name" value="Ig-like_dom_sf"/>
</dbReference>
<evidence type="ECO:0000256" key="1">
    <source>
        <dbReference type="ARBA" id="ARBA00004479"/>
    </source>
</evidence>
<dbReference type="GO" id="GO:0098609">
    <property type="term" value="P:cell-cell adhesion"/>
    <property type="evidence" value="ECO:0007669"/>
    <property type="project" value="TreeGrafter"/>
</dbReference>
<feature type="non-terminal residue" evidence="8">
    <location>
        <position position="362"/>
    </location>
</feature>
<evidence type="ECO:0000256" key="3">
    <source>
        <dbReference type="ARBA" id="ARBA00023157"/>
    </source>
</evidence>
<keyword evidence="9" id="KW-1185">Reference proteome</keyword>
<proteinExistence type="predicted"/>
<dbReference type="EMBL" id="MRZV01001742">
    <property type="protein sequence ID" value="PIK36104.1"/>
    <property type="molecule type" value="Genomic_DNA"/>
</dbReference>
<dbReference type="GO" id="GO:0005911">
    <property type="term" value="C:cell-cell junction"/>
    <property type="evidence" value="ECO:0007669"/>
    <property type="project" value="TreeGrafter"/>
</dbReference>
<feature type="domain" description="Ig-like" evidence="7">
    <location>
        <begin position="148"/>
        <end position="244"/>
    </location>
</feature>
<dbReference type="Gene3D" id="2.60.40.10">
    <property type="entry name" value="Immunoglobulins"/>
    <property type="match status" value="2"/>
</dbReference>
<keyword evidence="3" id="KW-1015">Disulfide bond</keyword>
<dbReference type="AlphaFoldDB" id="A0A2G8JK29"/>
<dbReference type="SUPFAM" id="SSF48726">
    <property type="entry name" value="Immunoglobulin"/>
    <property type="match status" value="2"/>
</dbReference>
<evidence type="ECO:0000313" key="9">
    <source>
        <dbReference type="Proteomes" id="UP000230750"/>
    </source>
</evidence>
<dbReference type="OrthoDB" id="10015491at2759"/>
<dbReference type="InterPro" id="IPR007110">
    <property type="entry name" value="Ig-like_dom"/>
</dbReference>
<evidence type="ECO:0000259" key="7">
    <source>
        <dbReference type="PROSITE" id="PS50835"/>
    </source>
</evidence>
<keyword evidence="6" id="KW-1133">Transmembrane helix</keyword>
<dbReference type="STRING" id="307972.A0A2G8JK29"/>
<organism evidence="8 9">
    <name type="scientific">Stichopus japonicus</name>
    <name type="common">Sea cucumber</name>
    <dbReference type="NCBI Taxonomy" id="307972"/>
    <lineage>
        <taxon>Eukaryota</taxon>
        <taxon>Metazoa</taxon>
        <taxon>Echinodermata</taxon>
        <taxon>Eleutherozoa</taxon>
        <taxon>Echinozoa</taxon>
        <taxon>Holothuroidea</taxon>
        <taxon>Aspidochirotacea</taxon>
        <taxon>Aspidochirotida</taxon>
        <taxon>Stichopodidae</taxon>
        <taxon>Apostichopus</taxon>
    </lineage>
</organism>
<protein>
    <submittedName>
        <fullName evidence="8">Putative irregular chiasm C-roughest protein-like isoform X5</fullName>
    </submittedName>
</protein>
<comment type="subcellular location">
    <subcellularLocation>
        <location evidence="1">Membrane</location>
        <topology evidence="1">Single-pass type I membrane protein</topology>
    </subcellularLocation>
</comment>
<comment type="caution">
    <text evidence="8">The sequence shown here is derived from an EMBL/GenBank/DDBJ whole genome shotgun (WGS) entry which is preliminary data.</text>
</comment>
<evidence type="ECO:0000256" key="2">
    <source>
        <dbReference type="ARBA" id="ARBA00023136"/>
    </source>
</evidence>
<evidence type="ECO:0000256" key="4">
    <source>
        <dbReference type="ARBA" id="ARBA00023180"/>
    </source>
</evidence>
<keyword evidence="2 6" id="KW-0472">Membrane</keyword>
<sequence length="362" mass="39631">MKFDRLCDVHRHSTTGIVTRNMEHIRRMIVGLLPVLTQITLYSLVECKDTARVLVQGSPVNLSCNVTDVSATTIWLFGPASESGDTVIAQGSVVYETFSSQYELQVHSQENQYEMVLTVQNVNEDGIYTCQENGINNLQAHVTVEIPPQLMLKKDGATLNESIDVVFTKEVQIQCVAAEGKPSVSLSWQVNGEEKTAGVTADMSREDERVISSMINYIPNKDDATLSCITSGQEVIPSQQATVSINVMYAPSCSILVTNETSNQFRLTCYCDANPVVSGYKIWVNNSLYRETKEVLLPSTDPAIVSCSASNDVGTDTSEEMKLDPFHVGQPPSTTRVALIVAIPAAFIVLVLGIGLIITCRR</sequence>
<evidence type="ECO:0000256" key="5">
    <source>
        <dbReference type="ARBA" id="ARBA00023319"/>
    </source>
</evidence>
<accession>A0A2G8JK29</accession>
<dbReference type="InterPro" id="IPR013162">
    <property type="entry name" value="CD80_C2-set"/>
</dbReference>
<keyword evidence="4" id="KW-0325">Glycoprotein</keyword>
<gene>
    <name evidence="8" type="ORF">BSL78_27062</name>
</gene>
<dbReference type="Proteomes" id="UP000230750">
    <property type="component" value="Unassembled WGS sequence"/>
</dbReference>
<evidence type="ECO:0000256" key="6">
    <source>
        <dbReference type="SAM" id="Phobius"/>
    </source>
</evidence>
<dbReference type="InterPro" id="IPR051275">
    <property type="entry name" value="Cell_adhesion_signaling"/>
</dbReference>
<dbReference type="InterPro" id="IPR013783">
    <property type="entry name" value="Ig-like_fold"/>
</dbReference>
<name>A0A2G8JK29_STIJA</name>
<dbReference type="Pfam" id="PF08205">
    <property type="entry name" value="C2-set_2"/>
    <property type="match status" value="1"/>
</dbReference>
<feature type="transmembrane region" description="Helical" evidence="6">
    <location>
        <begin position="337"/>
        <end position="358"/>
    </location>
</feature>
<keyword evidence="6" id="KW-0812">Transmembrane</keyword>
<dbReference type="PROSITE" id="PS50835">
    <property type="entry name" value="IG_LIKE"/>
    <property type="match status" value="2"/>
</dbReference>
<dbReference type="InterPro" id="IPR003599">
    <property type="entry name" value="Ig_sub"/>
</dbReference>
<keyword evidence="5" id="KW-0393">Immunoglobulin domain</keyword>
<dbReference type="PANTHER" id="PTHR11640:SF31">
    <property type="entry name" value="IRREGULAR CHIASM C-ROUGHEST PROTEIN-RELATED"/>
    <property type="match status" value="1"/>
</dbReference>
<reference evidence="8 9" key="1">
    <citation type="journal article" date="2017" name="PLoS Biol.">
        <title>The sea cucumber genome provides insights into morphological evolution and visceral regeneration.</title>
        <authorList>
            <person name="Zhang X."/>
            <person name="Sun L."/>
            <person name="Yuan J."/>
            <person name="Sun Y."/>
            <person name="Gao Y."/>
            <person name="Zhang L."/>
            <person name="Li S."/>
            <person name="Dai H."/>
            <person name="Hamel J.F."/>
            <person name="Liu C."/>
            <person name="Yu Y."/>
            <person name="Liu S."/>
            <person name="Lin W."/>
            <person name="Guo K."/>
            <person name="Jin S."/>
            <person name="Xu P."/>
            <person name="Storey K.B."/>
            <person name="Huan P."/>
            <person name="Zhang T."/>
            <person name="Zhou Y."/>
            <person name="Zhang J."/>
            <person name="Lin C."/>
            <person name="Li X."/>
            <person name="Xing L."/>
            <person name="Huo D."/>
            <person name="Sun M."/>
            <person name="Wang L."/>
            <person name="Mercier A."/>
            <person name="Li F."/>
            <person name="Yang H."/>
            <person name="Xiang J."/>
        </authorList>
    </citation>
    <scope>NUCLEOTIDE SEQUENCE [LARGE SCALE GENOMIC DNA]</scope>
    <source>
        <strain evidence="8">Shaxun</strain>
        <tissue evidence="8">Muscle</tissue>
    </source>
</reference>
<dbReference type="GO" id="GO:0005886">
    <property type="term" value="C:plasma membrane"/>
    <property type="evidence" value="ECO:0007669"/>
    <property type="project" value="TreeGrafter"/>
</dbReference>
<dbReference type="SMART" id="SM00409">
    <property type="entry name" value="IG"/>
    <property type="match status" value="1"/>
</dbReference>
<evidence type="ECO:0000313" key="8">
    <source>
        <dbReference type="EMBL" id="PIK36104.1"/>
    </source>
</evidence>
<dbReference type="PANTHER" id="PTHR11640">
    <property type="entry name" value="NEPHRIN"/>
    <property type="match status" value="1"/>
</dbReference>
<feature type="domain" description="Ig-like" evidence="7">
    <location>
        <begin position="34"/>
        <end position="143"/>
    </location>
</feature>